<dbReference type="RefSeq" id="WP_072825452.1">
    <property type="nucleotide sequence ID" value="NZ_FQUJ01000024.1"/>
</dbReference>
<dbReference type="EMBL" id="FQUJ01000024">
    <property type="protein sequence ID" value="SHF80794.1"/>
    <property type="molecule type" value="Genomic_DNA"/>
</dbReference>
<reference evidence="3 4" key="1">
    <citation type="submission" date="2016-11" db="EMBL/GenBank/DDBJ databases">
        <authorList>
            <person name="Jaros S."/>
            <person name="Januszkiewicz K."/>
            <person name="Wedrychowicz H."/>
        </authorList>
    </citation>
    <scope>NUCLEOTIDE SEQUENCE [LARGE SCALE GENOMIC DNA]</scope>
    <source>
        <strain evidence="3 4">DSM 19980</strain>
    </source>
</reference>
<gene>
    <name evidence="3" type="ORF">SAMN02745148_03580</name>
</gene>
<keyword evidence="2" id="KW-0560">Oxidoreductase</keyword>
<protein>
    <submittedName>
        <fullName evidence="3">NAD(P)-dependent dehydrogenase, short-chain alcohol dehydrogenase family</fullName>
    </submittedName>
</protein>
<dbReference type="FunFam" id="3.40.50.720:FF:000084">
    <property type="entry name" value="Short-chain dehydrogenase reductase"/>
    <property type="match status" value="1"/>
</dbReference>
<dbReference type="Gene3D" id="3.40.50.720">
    <property type="entry name" value="NAD(P)-binding Rossmann-like Domain"/>
    <property type="match status" value="1"/>
</dbReference>
<evidence type="ECO:0000256" key="2">
    <source>
        <dbReference type="ARBA" id="ARBA00023002"/>
    </source>
</evidence>
<proteinExistence type="inferred from homology"/>
<dbReference type="InterPro" id="IPR002347">
    <property type="entry name" value="SDR_fam"/>
</dbReference>
<sequence length="279" mass="29953">MDSDSLKPGFSKNLFDLSGKVAVVTGGAGILGQYFCAALADHGASVAVVDQDPRRVDELAKLLSKTFGNPAVGYTLDVSEHSAIAPLIDRVEMELGSIDILHNNAATKGGELERFFEPTESYSPDTWREIMAVNLDGAFFMAQEVGGRMAKRGRGSIIQTASIYGIMGPDQRIYEGSEYMGREINTPAVYSASKAGIVGLSRYLATYWGSQGVRVNTLTPGGVSSGQNNMFEVRYNSRIPLGRMAMAEEMVGALIFLASDAARYVTGQNIIVDGGLEAW</sequence>
<accession>A0A1M5ENR5</accession>
<keyword evidence="4" id="KW-1185">Reference proteome</keyword>
<dbReference type="PRINTS" id="PR00080">
    <property type="entry name" value="SDRFAMILY"/>
</dbReference>
<evidence type="ECO:0000313" key="3">
    <source>
        <dbReference type="EMBL" id="SHF80794.1"/>
    </source>
</evidence>
<comment type="similarity">
    <text evidence="1">Belongs to the short-chain dehydrogenases/reductases (SDR) family.</text>
</comment>
<dbReference type="SUPFAM" id="SSF51735">
    <property type="entry name" value="NAD(P)-binding Rossmann-fold domains"/>
    <property type="match status" value="1"/>
</dbReference>
<dbReference type="PANTHER" id="PTHR42760:SF133">
    <property type="entry name" value="3-OXOACYL-[ACYL-CARRIER-PROTEIN] REDUCTASE"/>
    <property type="match status" value="1"/>
</dbReference>
<dbReference type="PANTHER" id="PTHR42760">
    <property type="entry name" value="SHORT-CHAIN DEHYDROGENASES/REDUCTASES FAMILY MEMBER"/>
    <property type="match status" value="1"/>
</dbReference>
<dbReference type="OrthoDB" id="9814396at2"/>
<name>A0A1M5ENR5_9GAMM</name>
<dbReference type="AlphaFoldDB" id="A0A1M5ENR5"/>
<dbReference type="PRINTS" id="PR00081">
    <property type="entry name" value="GDHRDH"/>
</dbReference>
<evidence type="ECO:0000256" key="1">
    <source>
        <dbReference type="ARBA" id="ARBA00006484"/>
    </source>
</evidence>
<evidence type="ECO:0000313" key="4">
    <source>
        <dbReference type="Proteomes" id="UP000184346"/>
    </source>
</evidence>
<dbReference type="Pfam" id="PF13561">
    <property type="entry name" value="adh_short_C2"/>
    <property type="match status" value="1"/>
</dbReference>
<dbReference type="InterPro" id="IPR036291">
    <property type="entry name" value="NAD(P)-bd_dom_sf"/>
</dbReference>
<dbReference type="GO" id="GO:0016616">
    <property type="term" value="F:oxidoreductase activity, acting on the CH-OH group of donors, NAD or NADP as acceptor"/>
    <property type="evidence" value="ECO:0007669"/>
    <property type="project" value="TreeGrafter"/>
</dbReference>
<dbReference type="Proteomes" id="UP000184346">
    <property type="component" value="Unassembled WGS sequence"/>
</dbReference>
<organism evidence="3 4">
    <name type="scientific">Modicisalibacter ilicicola DSM 19980</name>
    <dbReference type="NCBI Taxonomy" id="1121942"/>
    <lineage>
        <taxon>Bacteria</taxon>
        <taxon>Pseudomonadati</taxon>
        <taxon>Pseudomonadota</taxon>
        <taxon>Gammaproteobacteria</taxon>
        <taxon>Oceanospirillales</taxon>
        <taxon>Halomonadaceae</taxon>
        <taxon>Modicisalibacter</taxon>
    </lineage>
</organism>
<dbReference type="STRING" id="1121942.SAMN02745148_03580"/>